<evidence type="ECO:0000256" key="10">
    <source>
        <dbReference type="SAM" id="Coils"/>
    </source>
</evidence>
<comment type="subcellular location">
    <subcellularLocation>
        <location evidence="1 9">Nucleus</location>
    </subcellularLocation>
</comment>
<dbReference type="Proteomes" id="UP000398389">
    <property type="component" value="Unassembled WGS sequence"/>
</dbReference>
<evidence type="ECO:0000256" key="2">
    <source>
        <dbReference type="ARBA" id="ARBA00010916"/>
    </source>
</evidence>
<name>A0A5E8BSC0_9ASCO</name>
<keyword evidence="9" id="KW-0227">DNA damage</keyword>
<protein>
    <recommendedName>
        <fullName evidence="3 9">Chromatin modification-related protein EAF6</fullName>
    </recommendedName>
</protein>
<dbReference type="GO" id="GO:0005634">
    <property type="term" value="C:nucleus"/>
    <property type="evidence" value="ECO:0007669"/>
    <property type="project" value="UniProtKB-SubCell"/>
</dbReference>
<keyword evidence="4 9" id="KW-0156">Chromatin regulator</keyword>
<dbReference type="InterPro" id="IPR015418">
    <property type="entry name" value="Eaf6"/>
</dbReference>
<evidence type="ECO:0000313" key="11">
    <source>
        <dbReference type="EMBL" id="VVT54313.1"/>
    </source>
</evidence>
<evidence type="ECO:0000256" key="7">
    <source>
        <dbReference type="ARBA" id="ARBA00023163"/>
    </source>
</evidence>
<dbReference type="PANTHER" id="PTHR13476">
    <property type="entry name" value="CHROMATIN MODIFICATION-RELATED PROTEIN MEAF6"/>
    <property type="match status" value="1"/>
</dbReference>
<organism evidence="11 12">
    <name type="scientific">Magnusiomyces paraingens</name>
    <dbReference type="NCBI Taxonomy" id="2606893"/>
    <lineage>
        <taxon>Eukaryota</taxon>
        <taxon>Fungi</taxon>
        <taxon>Dikarya</taxon>
        <taxon>Ascomycota</taxon>
        <taxon>Saccharomycotina</taxon>
        <taxon>Dipodascomycetes</taxon>
        <taxon>Dipodascales</taxon>
        <taxon>Dipodascaceae</taxon>
        <taxon>Magnusiomyces</taxon>
    </lineage>
</organism>
<dbReference type="GO" id="GO:0006325">
    <property type="term" value="P:chromatin organization"/>
    <property type="evidence" value="ECO:0007669"/>
    <property type="project" value="UniProtKB-KW"/>
</dbReference>
<dbReference type="AlphaFoldDB" id="A0A5E8BSC0"/>
<keyword evidence="5 9" id="KW-0805">Transcription regulation</keyword>
<keyword evidence="8 9" id="KW-0539">Nucleus</keyword>
<evidence type="ECO:0000256" key="6">
    <source>
        <dbReference type="ARBA" id="ARBA00023054"/>
    </source>
</evidence>
<reference evidence="11 12" key="1">
    <citation type="submission" date="2019-09" db="EMBL/GenBank/DDBJ databases">
        <authorList>
            <person name="Brejova B."/>
        </authorList>
    </citation>
    <scope>NUCLEOTIDE SEQUENCE [LARGE SCALE GENOMIC DNA]</scope>
</reference>
<keyword evidence="6 10" id="KW-0175">Coiled coil</keyword>
<evidence type="ECO:0000256" key="8">
    <source>
        <dbReference type="ARBA" id="ARBA00023242"/>
    </source>
</evidence>
<dbReference type="GO" id="GO:0006281">
    <property type="term" value="P:DNA repair"/>
    <property type="evidence" value="ECO:0007669"/>
    <property type="project" value="UniProtKB-UniRule"/>
</dbReference>
<evidence type="ECO:0000256" key="1">
    <source>
        <dbReference type="ARBA" id="ARBA00004123"/>
    </source>
</evidence>
<comment type="similarity">
    <text evidence="2 9">Belongs to the EAF6 family.</text>
</comment>
<proteinExistence type="inferred from homology"/>
<evidence type="ECO:0000256" key="4">
    <source>
        <dbReference type="ARBA" id="ARBA00022853"/>
    </source>
</evidence>
<evidence type="ECO:0000256" key="3">
    <source>
        <dbReference type="ARBA" id="ARBA00018504"/>
    </source>
</evidence>
<dbReference type="GeneID" id="43582828"/>
<comment type="subunit">
    <text evidence="9">Component of the NuA4 histone acetyltransferase complex.</text>
</comment>
<dbReference type="EMBL" id="CABVLU010000003">
    <property type="protein sequence ID" value="VVT54313.1"/>
    <property type="molecule type" value="Genomic_DNA"/>
</dbReference>
<gene>
    <name evidence="11" type="ORF">SAPINGB_P004013</name>
</gene>
<evidence type="ECO:0000313" key="12">
    <source>
        <dbReference type="Proteomes" id="UP000398389"/>
    </source>
</evidence>
<comment type="function">
    <text evidence="9">Component of the NuA4 histone acetyltransferase complex which is involved in transcriptional activation of selected genes principally by acetylation of nucleosomal histone H4 and H2A. The NuA4 complex is also involved in DNA repair.</text>
</comment>
<dbReference type="RefSeq" id="XP_031854619.1">
    <property type="nucleotide sequence ID" value="XM_031998728.1"/>
</dbReference>
<accession>A0A5E8BSC0</accession>
<evidence type="ECO:0000256" key="5">
    <source>
        <dbReference type="ARBA" id="ARBA00023015"/>
    </source>
</evidence>
<keyword evidence="12" id="KW-1185">Reference proteome</keyword>
<feature type="coiled-coil region" evidence="10">
    <location>
        <begin position="18"/>
        <end position="52"/>
    </location>
</feature>
<keyword evidence="9" id="KW-0234">DNA repair</keyword>
<dbReference type="OrthoDB" id="440324at2759"/>
<dbReference type="GO" id="GO:0035267">
    <property type="term" value="C:NuA4 histone acetyltransferase complex"/>
    <property type="evidence" value="ECO:0007669"/>
    <property type="project" value="UniProtKB-UniRule"/>
</dbReference>
<sequence>MPAYTEQPTTHEVNVEEYDKVRSKLRELITKKRALDKNLNALEEQIYKAEGVYLEDTTAGNVVKGFDNYIKGSQTKKKAGLNEQDRIFSMSSAIFIKVKMKEDDDKN</sequence>
<dbReference type="Pfam" id="PF09340">
    <property type="entry name" value="NuA4"/>
    <property type="match status" value="1"/>
</dbReference>
<evidence type="ECO:0000256" key="9">
    <source>
        <dbReference type="RuleBase" id="RU368022"/>
    </source>
</evidence>
<keyword evidence="7 9" id="KW-0804">Transcription</keyword>